<keyword evidence="9" id="KW-0349">Heme</keyword>
<keyword evidence="8" id="KW-0449">Lipoprotein</keyword>
<comment type="similarity">
    <text evidence="3">Belongs to the RBT5 family.</text>
</comment>
<dbReference type="Pfam" id="PF05730">
    <property type="entry name" value="CFEM"/>
    <property type="match status" value="1"/>
</dbReference>
<evidence type="ECO:0000256" key="10">
    <source>
        <dbReference type="SAM" id="MobiDB-lite"/>
    </source>
</evidence>
<accession>A0A9P8I9Z5</accession>
<proteinExistence type="inferred from homology"/>
<feature type="region of interest" description="Disordered" evidence="10">
    <location>
        <begin position="1"/>
        <end position="31"/>
    </location>
</feature>
<evidence type="ECO:0000256" key="3">
    <source>
        <dbReference type="ARBA" id="ARBA00010031"/>
    </source>
</evidence>
<evidence type="ECO:0000256" key="8">
    <source>
        <dbReference type="ARBA" id="ARBA00023288"/>
    </source>
</evidence>
<comment type="subcellular location">
    <subcellularLocation>
        <location evidence="1">Membrane</location>
        <topology evidence="1">Lipid-anchor</topology>
        <topology evidence="1">GPI-anchor</topology>
    </subcellularLocation>
    <subcellularLocation>
        <location evidence="2">Secreted</location>
    </subcellularLocation>
</comment>
<keyword evidence="5" id="KW-0336">GPI-anchor</keyword>
<feature type="disulfide bond" evidence="9">
    <location>
        <begin position="58"/>
        <end position="65"/>
    </location>
</feature>
<keyword evidence="6" id="KW-0732">Signal</keyword>
<evidence type="ECO:0000256" key="2">
    <source>
        <dbReference type="ARBA" id="ARBA00004613"/>
    </source>
</evidence>
<dbReference type="GO" id="GO:0046872">
    <property type="term" value="F:metal ion binding"/>
    <property type="evidence" value="ECO:0007669"/>
    <property type="project" value="UniProtKB-UniRule"/>
</dbReference>
<feature type="region of interest" description="Disordered" evidence="10">
    <location>
        <begin position="182"/>
        <end position="206"/>
    </location>
</feature>
<reference evidence="12" key="1">
    <citation type="submission" date="2021-03" db="EMBL/GenBank/DDBJ databases">
        <title>Comparative genomics and phylogenomic investigation of the class Geoglossomycetes provide insights into ecological specialization and systematics.</title>
        <authorList>
            <person name="Melie T."/>
            <person name="Pirro S."/>
            <person name="Miller A.N."/>
            <person name="Quandt A."/>
        </authorList>
    </citation>
    <scope>NUCLEOTIDE SEQUENCE</scope>
    <source>
        <strain evidence="12">GBOQ0MN5Z8</strain>
    </source>
</reference>
<dbReference type="SMART" id="SM00747">
    <property type="entry name" value="CFEM"/>
    <property type="match status" value="1"/>
</dbReference>
<dbReference type="InterPro" id="IPR008427">
    <property type="entry name" value="Extracellular_membr_CFEM_dom"/>
</dbReference>
<keyword evidence="4" id="KW-0964">Secreted</keyword>
<dbReference type="PROSITE" id="PS52012">
    <property type="entry name" value="CFEM"/>
    <property type="match status" value="1"/>
</dbReference>
<evidence type="ECO:0000256" key="1">
    <source>
        <dbReference type="ARBA" id="ARBA00004589"/>
    </source>
</evidence>
<evidence type="ECO:0000256" key="4">
    <source>
        <dbReference type="ARBA" id="ARBA00022525"/>
    </source>
</evidence>
<comment type="caution">
    <text evidence="9">Lacks conserved residue(s) required for the propagation of feature annotation.</text>
</comment>
<name>A0A9P8I9Z5_9PEZI</name>
<evidence type="ECO:0000256" key="5">
    <source>
        <dbReference type="ARBA" id="ARBA00022622"/>
    </source>
</evidence>
<keyword evidence="9" id="KW-0479">Metal-binding</keyword>
<evidence type="ECO:0000256" key="9">
    <source>
        <dbReference type="PROSITE-ProRule" id="PRU01356"/>
    </source>
</evidence>
<feature type="domain" description="CFEM" evidence="11">
    <location>
        <begin position="16"/>
        <end position="140"/>
    </location>
</feature>
<keyword evidence="5" id="KW-0472">Membrane</keyword>
<evidence type="ECO:0000313" key="12">
    <source>
        <dbReference type="EMBL" id="KAH0547798.1"/>
    </source>
</evidence>
<evidence type="ECO:0000259" key="11">
    <source>
        <dbReference type="PROSITE" id="PS52012"/>
    </source>
</evidence>
<keyword evidence="13" id="KW-1185">Reference proteome</keyword>
<dbReference type="EMBL" id="JAGHQL010000001">
    <property type="protein sequence ID" value="KAH0547798.1"/>
    <property type="molecule type" value="Genomic_DNA"/>
</dbReference>
<comment type="caution">
    <text evidence="12">The sequence shown here is derived from an EMBL/GenBank/DDBJ whole genome shotgun (WGS) entry which is preliminary data.</text>
</comment>
<sequence>MQRITSQGKSGFGRAEESFTPPAVQTPGSQATGVASAMESVPSCATSCMFSAISADGCQISDFKCHCSSGEKIRPQLNPCITKACSPSDEDSKMKSPLQVEDILGKSKIENVCQEVFAYSDDNSSAIDSTPTPSVTAELPKLPTVTETAISGLITVVPIEGGNTTALIGNATAITADATKPVATSNSSAKTTKLTASKTTPVPTAASTSTSKALGAAVTGQAYVAHGVVAAVGGLLLIL</sequence>
<gene>
    <name evidence="12" type="ORF">FGG08_000055</name>
</gene>
<keyword evidence="9" id="KW-0408">Iron</keyword>
<organism evidence="12 13">
    <name type="scientific">Glutinoglossum americanum</name>
    <dbReference type="NCBI Taxonomy" id="1670608"/>
    <lineage>
        <taxon>Eukaryota</taxon>
        <taxon>Fungi</taxon>
        <taxon>Dikarya</taxon>
        <taxon>Ascomycota</taxon>
        <taxon>Pezizomycotina</taxon>
        <taxon>Geoglossomycetes</taxon>
        <taxon>Geoglossales</taxon>
        <taxon>Geoglossaceae</taxon>
        <taxon>Glutinoglossum</taxon>
    </lineage>
</organism>
<evidence type="ECO:0000256" key="6">
    <source>
        <dbReference type="ARBA" id="ARBA00022729"/>
    </source>
</evidence>
<feature type="binding site" description="axial binding residue" evidence="9">
    <location>
        <position position="62"/>
    </location>
    <ligand>
        <name>heme</name>
        <dbReference type="ChEBI" id="CHEBI:30413"/>
    </ligand>
    <ligandPart>
        <name>Fe</name>
        <dbReference type="ChEBI" id="CHEBI:18248"/>
    </ligandPart>
</feature>
<dbReference type="OrthoDB" id="3767534at2759"/>
<protein>
    <recommendedName>
        <fullName evidence="11">CFEM domain-containing protein</fullName>
    </recommendedName>
</protein>
<dbReference type="Proteomes" id="UP000698800">
    <property type="component" value="Unassembled WGS sequence"/>
</dbReference>
<evidence type="ECO:0000256" key="7">
    <source>
        <dbReference type="ARBA" id="ARBA00023157"/>
    </source>
</evidence>
<feature type="compositionally biased region" description="Low complexity" evidence="10">
    <location>
        <begin position="183"/>
        <end position="206"/>
    </location>
</feature>
<dbReference type="AlphaFoldDB" id="A0A9P8I9Z5"/>
<dbReference type="GO" id="GO:0098552">
    <property type="term" value="C:side of membrane"/>
    <property type="evidence" value="ECO:0007669"/>
    <property type="project" value="UniProtKB-KW"/>
</dbReference>
<keyword evidence="5" id="KW-0325">Glycoprotein</keyword>
<keyword evidence="7 9" id="KW-1015">Disulfide bond</keyword>
<evidence type="ECO:0000313" key="13">
    <source>
        <dbReference type="Proteomes" id="UP000698800"/>
    </source>
</evidence>
<dbReference type="GO" id="GO:0005576">
    <property type="term" value="C:extracellular region"/>
    <property type="evidence" value="ECO:0007669"/>
    <property type="project" value="UniProtKB-SubCell"/>
</dbReference>